<dbReference type="GO" id="GO:0046982">
    <property type="term" value="F:protein heterodimerization activity"/>
    <property type="evidence" value="ECO:0007669"/>
    <property type="project" value="InterPro"/>
</dbReference>
<dbReference type="SUPFAM" id="SSF47113">
    <property type="entry name" value="Histone-fold"/>
    <property type="match status" value="1"/>
</dbReference>
<dbReference type="InterPro" id="IPR037796">
    <property type="entry name" value="TAF6"/>
</dbReference>
<dbReference type="AlphaFoldDB" id="A0AAN8W6R6"/>
<evidence type="ECO:0000256" key="6">
    <source>
        <dbReference type="SAM" id="MobiDB-lite"/>
    </source>
</evidence>
<dbReference type="Gene3D" id="1.25.40.770">
    <property type="entry name" value="TAF6, C-terminal HEAT repeat domain"/>
    <property type="match status" value="1"/>
</dbReference>
<dbReference type="InterPro" id="IPR046344">
    <property type="entry name" value="TAF6_C_sf"/>
</dbReference>
<dbReference type="PANTHER" id="PTHR10221:SF9">
    <property type="entry name" value="TRANSCRIPTION INITIATION FACTOR TFIID SUBUNIT 6"/>
    <property type="match status" value="1"/>
</dbReference>
<keyword evidence="5" id="KW-0539">Nucleus</keyword>
<dbReference type="InterPro" id="IPR004823">
    <property type="entry name" value="TAF_TATA-bd_Histone-like_dom"/>
</dbReference>
<dbReference type="GO" id="GO:0016251">
    <property type="term" value="F:RNA polymerase II general transcription initiation factor activity"/>
    <property type="evidence" value="ECO:0007669"/>
    <property type="project" value="InterPro"/>
</dbReference>
<dbReference type="FunFam" id="1.10.20.10:FF:000046">
    <property type="entry name" value="transcription initiation factor TFIID subunit 6"/>
    <property type="match status" value="1"/>
</dbReference>
<dbReference type="PANTHER" id="PTHR10221">
    <property type="entry name" value="TRANSCRIPTION INITIATION FACTOR TFIID SUBUNIT 6"/>
    <property type="match status" value="1"/>
</dbReference>
<comment type="subcellular location">
    <subcellularLocation>
        <location evidence="1">Nucleus</location>
    </subcellularLocation>
</comment>
<name>A0AAN8W6R6_9MAGN</name>
<dbReference type="SMART" id="SM00803">
    <property type="entry name" value="TAF"/>
    <property type="match status" value="1"/>
</dbReference>
<dbReference type="Pfam" id="PF07571">
    <property type="entry name" value="TAF6_C"/>
    <property type="match status" value="1"/>
</dbReference>
<evidence type="ECO:0000313" key="8">
    <source>
        <dbReference type="EMBL" id="KAK6947000.1"/>
    </source>
</evidence>
<dbReference type="Proteomes" id="UP001370490">
    <property type="component" value="Unassembled WGS sequence"/>
</dbReference>
<dbReference type="CDD" id="cd08050">
    <property type="entry name" value="TAF6C"/>
    <property type="match status" value="1"/>
</dbReference>
<evidence type="ECO:0000256" key="2">
    <source>
        <dbReference type="ARBA" id="ARBA00007688"/>
    </source>
</evidence>
<keyword evidence="4" id="KW-0804">Transcription</keyword>
<dbReference type="Gene3D" id="1.10.20.10">
    <property type="entry name" value="Histone, subunit A"/>
    <property type="match status" value="1"/>
</dbReference>
<evidence type="ECO:0000256" key="5">
    <source>
        <dbReference type="ARBA" id="ARBA00023242"/>
    </source>
</evidence>
<dbReference type="InterPro" id="IPR011442">
    <property type="entry name" value="TAF6_C"/>
</dbReference>
<protein>
    <submittedName>
        <fullName evidence="8">TATA box binding protein associated factor (TAF), histone-like fold domain</fullName>
    </submittedName>
</protein>
<sequence length="508" mass="56863">MGIVPKETIEVIAQSIGITNLAPDVAVSFAPDVEYWVREIMQEAIKCMHPSRRTVLTTGDIDSALNLRNVELPSDVTSSEWSTLPFSLVDCLCLGFRLLMHVYSSCLSLSMVLSLENLCVSIELQDTKTNIILMKKDMEFGEEIEAPLPESPLDSTVLSHWKECSRQSQKMLQLKEDGLPIDVKSPVKPVLSTKCQLYFDKITGLVINRSNSLPFKQALVSRNLNNFPLLFALMHVIQSLLCNSHIHIEPYLHQLMPSTVTCIITKRLGNKFSDNRWELRSFTADRIASIWKWTLLHCFLDPTKTLPQHFGAIHGLAALGPNVVRLLILPNLDPYMQLLEPEMQPEKQRNEMKQHEAWCVYGAMLVSFCNSEILVLPCGKSMHVQSAKDVSELVISANTYHLEEQRKYYNYNTKDTMQDKCKASVDNFLQQQQPPLTMAAVNAPMDMIPANSMAVDMQGLNSEFSTGVASDGSLSSMTRALSNNILGSSNSGKTPRVSPVFVPSLEGR</sequence>
<dbReference type="EMBL" id="JBAMMX010000001">
    <property type="protein sequence ID" value="KAK6947000.1"/>
    <property type="molecule type" value="Genomic_DNA"/>
</dbReference>
<dbReference type="CDD" id="cd22931">
    <property type="entry name" value="HFD_TAF6"/>
    <property type="match status" value="1"/>
</dbReference>
<dbReference type="GO" id="GO:0046695">
    <property type="term" value="C:SLIK (SAGA-like) complex"/>
    <property type="evidence" value="ECO:0007669"/>
    <property type="project" value="InterPro"/>
</dbReference>
<comment type="caution">
    <text evidence="8">The sequence shown here is derived from an EMBL/GenBank/DDBJ whole genome shotgun (WGS) entry which is preliminary data.</text>
</comment>
<dbReference type="GO" id="GO:0000124">
    <property type="term" value="C:SAGA complex"/>
    <property type="evidence" value="ECO:0007669"/>
    <property type="project" value="InterPro"/>
</dbReference>
<feature type="region of interest" description="Disordered" evidence="6">
    <location>
        <begin position="486"/>
        <end position="508"/>
    </location>
</feature>
<dbReference type="Pfam" id="PF02969">
    <property type="entry name" value="TAF"/>
    <property type="match status" value="1"/>
</dbReference>
<comment type="similarity">
    <text evidence="2">Belongs to the TAF6 family.</text>
</comment>
<reference evidence="8 9" key="1">
    <citation type="submission" date="2023-12" db="EMBL/GenBank/DDBJ databases">
        <title>A high-quality genome assembly for Dillenia turbinata (Dilleniales).</title>
        <authorList>
            <person name="Chanderbali A."/>
        </authorList>
    </citation>
    <scope>NUCLEOTIDE SEQUENCE [LARGE SCALE GENOMIC DNA]</scope>
    <source>
        <strain evidence="8">LSX21</strain>
        <tissue evidence="8">Leaf</tissue>
    </source>
</reference>
<feature type="domain" description="TATA box binding protein associated factor (TAF) histone-like fold" evidence="7">
    <location>
        <begin position="2"/>
        <end position="68"/>
    </location>
</feature>
<dbReference type="GO" id="GO:0003713">
    <property type="term" value="F:transcription coactivator activity"/>
    <property type="evidence" value="ECO:0007669"/>
    <property type="project" value="TreeGrafter"/>
</dbReference>
<evidence type="ECO:0000259" key="7">
    <source>
        <dbReference type="SMART" id="SM00803"/>
    </source>
</evidence>
<proteinExistence type="inferred from homology"/>
<keyword evidence="3" id="KW-0805">Transcription regulation</keyword>
<organism evidence="8 9">
    <name type="scientific">Dillenia turbinata</name>
    <dbReference type="NCBI Taxonomy" id="194707"/>
    <lineage>
        <taxon>Eukaryota</taxon>
        <taxon>Viridiplantae</taxon>
        <taxon>Streptophyta</taxon>
        <taxon>Embryophyta</taxon>
        <taxon>Tracheophyta</taxon>
        <taxon>Spermatophyta</taxon>
        <taxon>Magnoliopsida</taxon>
        <taxon>eudicotyledons</taxon>
        <taxon>Gunneridae</taxon>
        <taxon>Pentapetalae</taxon>
        <taxon>Dilleniales</taxon>
        <taxon>Dilleniaceae</taxon>
        <taxon>Dillenia</taxon>
    </lineage>
</organism>
<dbReference type="InterPro" id="IPR009072">
    <property type="entry name" value="Histone-fold"/>
</dbReference>
<keyword evidence="9" id="KW-1185">Reference proteome</keyword>
<dbReference type="GO" id="GO:0051123">
    <property type="term" value="P:RNA polymerase II preinitiation complex assembly"/>
    <property type="evidence" value="ECO:0007669"/>
    <property type="project" value="TreeGrafter"/>
</dbReference>
<evidence type="ECO:0000313" key="9">
    <source>
        <dbReference type="Proteomes" id="UP001370490"/>
    </source>
</evidence>
<dbReference type="GO" id="GO:0005669">
    <property type="term" value="C:transcription factor TFIID complex"/>
    <property type="evidence" value="ECO:0007669"/>
    <property type="project" value="InterPro"/>
</dbReference>
<accession>A0AAN8W6R6</accession>
<evidence type="ECO:0000256" key="4">
    <source>
        <dbReference type="ARBA" id="ARBA00023163"/>
    </source>
</evidence>
<gene>
    <name evidence="8" type="ORF">RJ641_000473</name>
</gene>
<evidence type="ECO:0000256" key="1">
    <source>
        <dbReference type="ARBA" id="ARBA00004123"/>
    </source>
</evidence>
<evidence type="ECO:0000256" key="3">
    <source>
        <dbReference type="ARBA" id="ARBA00023015"/>
    </source>
</evidence>